<evidence type="ECO:0000256" key="1">
    <source>
        <dbReference type="SAM" id="Phobius"/>
    </source>
</evidence>
<accession>A0A7W6GEN1</accession>
<keyword evidence="1" id="KW-0472">Membrane</keyword>
<keyword evidence="2" id="KW-0489">Methyltransferase</keyword>
<sequence>MSADRPVGRAAFLGGLLAFITLIELSVVGLGHARSLRGDANIQYWAVVAIVVAAAATVLFNLARTPAATKTGELVRRVAVPVAAIGLAIFLWETVALGVGASSSPLELIAGAFR</sequence>
<gene>
    <name evidence="2" type="ORF">GGR24_001013</name>
</gene>
<dbReference type="GO" id="GO:0008168">
    <property type="term" value="F:methyltransferase activity"/>
    <property type="evidence" value="ECO:0007669"/>
    <property type="project" value="UniProtKB-KW"/>
</dbReference>
<keyword evidence="1" id="KW-0812">Transmembrane</keyword>
<proteinExistence type="predicted"/>
<dbReference type="GO" id="GO:0032259">
    <property type="term" value="P:methylation"/>
    <property type="evidence" value="ECO:0007669"/>
    <property type="project" value="UniProtKB-KW"/>
</dbReference>
<keyword evidence="3" id="KW-1185">Reference proteome</keyword>
<evidence type="ECO:0000313" key="2">
    <source>
        <dbReference type="EMBL" id="MBB3972380.1"/>
    </source>
</evidence>
<dbReference type="Proteomes" id="UP000528964">
    <property type="component" value="Unassembled WGS sequence"/>
</dbReference>
<dbReference type="EMBL" id="JACIDR010000001">
    <property type="protein sequence ID" value="MBB3972380.1"/>
    <property type="molecule type" value="Genomic_DNA"/>
</dbReference>
<keyword evidence="2" id="KW-0808">Transferase</keyword>
<protein>
    <submittedName>
        <fullName evidence="2">Protein-S-isoprenylcysteine O-methyltransferase Ste14</fullName>
    </submittedName>
</protein>
<reference evidence="2 3" key="1">
    <citation type="submission" date="2020-08" db="EMBL/GenBank/DDBJ databases">
        <title>Genomic Encyclopedia of Type Strains, Phase IV (KMG-IV): sequencing the most valuable type-strain genomes for metagenomic binning, comparative biology and taxonomic classification.</title>
        <authorList>
            <person name="Goeker M."/>
        </authorList>
    </citation>
    <scope>NUCLEOTIDE SEQUENCE [LARGE SCALE GENOMIC DNA]</scope>
    <source>
        <strain evidence="2 3">DSM 25481</strain>
    </source>
</reference>
<dbReference type="RefSeq" id="WP_183394162.1">
    <property type="nucleotide sequence ID" value="NZ_JACIDR010000001.1"/>
</dbReference>
<dbReference type="AlphaFoldDB" id="A0A7W6GEN1"/>
<name>A0A7W6GEN1_9HYPH</name>
<comment type="caution">
    <text evidence="2">The sequence shown here is derived from an EMBL/GenBank/DDBJ whole genome shotgun (WGS) entry which is preliminary data.</text>
</comment>
<feature type="transmembrane region" description="Helical" evidence="1">
    <location>
        <begin position="42"/>
        <end position="62"/>
    </location>
</feature>
<organism evidence="2 3">
    <name type="scientific">Hansschlegelia beijingensis</name>
    <dbReference type="NCBI Taxonomy" id="1133344"/>
    <lineage>
        <taxon>Bacteria</taxon>
        <taxon>Pseudomonadati</taxon>
        <taxon>Pseudomonadota</taxon>
        <taxon>Alphaproteobacteria</taxon>
        <taxon>Hyphomicrobiales</taxon>
        <taxon>Methylopilaceae</taxon>
        <taxon>Hansschlegelia</taxon>
    </lineage>
</organism>
<evidence type="ECO:0000313" key="3">
    <source>
        <dbReference type="Proteomes" id="UP000528964"/>
    </source>
</evidence>
<feature type="transmembrane region" description="Helical" evidence="1">
    <location>
        <begin position="74"/>
        <end position="92"/>
    </location>
</feature>
<keyword evidence="1" id="KW-1133">Transmembrane helix</keyword>
<feature type="transmembrane region" description="Helical" evidence="1">
    <location>
        <begin position="12"/>
        <end position="30"/>
    </location>
</feature>